<dbReference type="AlphaFoldDB" id="A0A5P1FEH3"/>
<evidence type="ECO:0000313" key="4">
    <source>
        <dbReference type="Proteomes" id="UP000243459"/>
    </source>
</evidence>
<gene>
    <name evidence="3" type="ORF">A4U43_C03F31900</name>
</gene>
<dbReference type="Gramene" id="ONK76765">
    <property type="protein sequence ID" value="ONK76765"/>
    <property type="gene ID" value="A4U43_C03F31900"/>
</dbReference>
<evidence type="ECO:0000256" key="2">
    <source>
        <dbReference type="SAM" id="Phobius"/>
    </source>
</evidence>
<accession>A0A5P1FEH3</accession>
<protein>
    <submittedName>
        <fullName evidence="3">Uncharacterized protein</fullName>
    </submittedName>
</protein>
<reference evidence="4" key="1">
    <citation type="journal article" date="2017" name="Nat. Commun.">
        <title>The asparagus genome sheds light on the origin and evolution of a young Y chromosome.</title>
        <authorList>
            <person name="Harkess A."/>
            <person name="Zhou J."/>
            <person name="Xu C."/>
            <person name="Bowers J.E."/>
            <person name="Van der Hulst R."/>
            <person name="Ayyampalayam S."/>
            <person name="Mercati F."/>
            <person name="Riccardi P."/>
            <person name="McKain M.R."/>
            <person name="Kakrana A."/>
            <person name="Tang H."/>
            <person name="Ray J."/>
            <person name="Groenendijk J."/>
            <person name="Arikit S."/>
            <person name="Mathioni S.M."/>
            <person name="Nakano M."/>
            <person name="Shan H."/>
            <person name="Telgmann-Rauber A."/>
            <person name="Kanno A."/>
            <person name="Yue Z."/>
            <person name="Chen H."/>
            <person name="Li W."/>
            <person name="Chen Y."/>
            <person name="Xu X."/>
            <person name="Zhang Y."/>
            <person name="Luo S."/>
            <person name="Chen H."/>
            <person name="Gao J."/>
            <person name="Mao Z."/>
            <person name="Pires J.C."/>
            <person name="Luo M."/>
            <person name="Kudrna D."/>
            <person name="Wing R.A."/>
            <person name="Meyers B.C."/>
            <person name="Yi K."/>
            <person name="Kong H."/>
            <person name="Lavrijsen P."/>
            <person name="Sunseri F."/>
            <person name="Falavigna A."/>
            <person name="Ye Y."/>
            <person name="Leebens-Mack J.H."/>
            <person name="Chen G."/>
        </authorList>
    </citation>
    <scope>NUCLEOTIDE SEQUENCE [LARGE SCALE GENOMIC DNA]</scope>
    <source>
        <strain evidence="4">cv. DH0086</strain>
    </source>
</reference>
<organism evidence="3 4">
    <name type="scientific">Asparagus officinalis</name>
    <name type="common">Garden asparagus</name>
    <dbReference type="NCBI Taxonomy" id="4686"/>
    <lineage>
        <taxon>Eukaryota</taxon>
        <taxon>Viridiplantae</taxon>
        <taxon>Streptophyta</taxon>
        <taxon>Embryophyta</taxon>
        <taxon>Tracheophyta</taxon>
        <taxon>Spermatophyta</taxon>
        <taxon>Magnoliopsida</taxon>
        <taxon>Liliopsida</taxon>
        <taxon>Asparagales</taxon>
        <taxon>Asparagaceae</taxon>
        <taxon>Asparagoideae</taxon>
        <taxon>Asparagus</taxon>
    </lineage>
</organism>
<feature type="compositionally biased region" description="Basic and acidic residues" evidence="1">
    <location>
        <begin position="33"/>
        <end position="44"/>
    </location>
</feature>
<feature type="transmembrane region" description="Helical" evidence="2">
    <location>
        <begin position="111"/>
        <end position="129"/>
    </location>
</feature>
<dbReference type="PANTHER" id="PTHR35705">
    <property type="entry name" value="WPP DOMAIN-INTERACTING TAIL-ANCHORED PROTEIN 1"/>
    <property type="match status" value="1"/>
</dbReference>
<keyword evidence="2" id="KW-0472">Membrane</keyword>
<feature type="region of interest" description="Disordered" evidence="1">
    <location>
        <begin position="30"/>
        <end position="55"/>
    </location>
</feature>
<dbReference type="EMBL" id="CM007383">
    <property type="protein sequence ID" value="ONK76765.1"/>
    <property type="molecule type" value="Genomic_DNA"/>
</dbReference>
<keyword evidence="2" id="KW-1133">Transmembrane helix</keyword>
<name>A0A5P1FEH3_ASPOF</name>
<evidence type="ECO:0000313" key="3">
    <source>
        <dbReference type="EMBL" id="ONK76765.1"/>
    </source>
</evidence>
<proteinExistence type="predicted"/>
<sequence length="132" mass="14625">MERAICCYTYSFFHMQISALTKQNKLLTKKNSRTKDSASNKSLKETAGNKFGIHTTPEETLTGSAITHIKVGNSAAAASSSETCMETTLSSDEGQLEPVRTIEATQLNFKYLFMAILILLVSIFAIYLFQLE</sequence>
<dbReference type="Proteomes" id="UP000243459">
    <property type="component" value="Chromosome 3"/>
</dbReference>
<dbReference type="PANTHER" id="PTHR35705:SF1">
    <property type="entry name" value="WPP DOMAIN-INTERACTING TAIL-ANCHORED PROTEIN 1"/>
    <property type="match status" value="1"/>
</dbReference>
<evidence type="ECO:0000256" key="1">
    <source>
        <dbReference type="SAM" id="MobiDB-lite"/>
    </source>
</evidence>
<keyword evidence="2" id="KW-0812">Transmembrane</keyword>
<keyword evidence="4" id="KW-1185">Reference proteome</keyword>
<dbReference type="InterPro" id="IPR039976">
    <property type="entry name" value="WIT1/WIT2"/>
</dbReference>